<evidence type="ECO:0000256" key="4">
    <source>
        <dbReference type="ARBA" id="ARBA00022679"/>
    </source>
</evidence>
<dbReference type="EC" id="2.7.11.1" evidence="2"/>
<feature type="compositionally biased region" description="Basic and acidic residues" evidence="6">
    <location>
        <begin position="16"/>
        <end position="26"/>
    </location>
</feature>
<dbReference type="EMBL" id="JAFBMS010000046">
    <property type="protein sequence ID" value="KAG9340068.1"/>
    <property type="molecule type" value="Genomic_DNA"/>
</dbReference>
<organism evidence="8 9">
    <name type="scientific">Albula glossodonta</name>
    <name type="common">roundjaw bonefish</name>
    <dbReference type="NCBI Taxonomy" id="121402"/>
    <lineage>
        <taxon>Eukaryota</taxon>
        <taxon>Metazoa</taxon>
        <taxon>Chordata</taxon>
        <taxon>Craniata</taxon>
        <taxon>Vertebrata</taxon>
        <taxon>Euteleostomi</taxon>
        <taxon>Actinopterygii</taxon>
        <taxon>Neopterygii</taxon>
        <taxon>Teleostei</taxon>
        <taxon>Albuliformes</taxon>
        <taxon>Albulidae</taxon>
        <taxon>Albula</taxon>
    </lineage>
</organism>
<comment type="caution">
    <text evidence="8">The sequence shown here is derived from an EMBL/GenBank/DDBJ whole genome shotgun (WGS) entry which is preliminary data.</text>
</comment>
<comment type="similarity">
    <text evidence="1">Belongs to the protein kinase superfamily. STE Ser/Thr protein kinase family. STE20 subfamily.</text>
</comment>
<dbReference type="InterPro" id="IPR051700">
    <property type="entry name" value="STE20_Ser-Thr_kinase"/>
</dbReference>
<proteinExistence type="inferred from homology"/>
<dbReference type="GO" id="GO:0004674">
    <property type="term" value="F:protein serine/threonine kinase activity"/>
    <property type="evidence" value="ECO:0007669"/>
    <property type="project" value="UniProtKB-KW"/>
</dbReference>
<keyword evidence="5" id="KW-0418">Kinase</keyword>
<evidence type="ECO:0000256" key="1">
    <source>
        <dbReference type="ARBA" id="ARBA00008874"/>
    </source>
</evidence>
<dbReference type="OrthoDB" id="8957712at2759"/>
<evidence type="ECO:0000256" key="3">
    <source>
        <dbReference type="ARBA" id="ARBA00022527"/>
    </source>
</evidence>
<keyword evidence="4" id="KW-0808">Transferase</keyword>
<evidence type="ECO:0000256" key="6">
    <source>
        <dbReference type="SAM" id="MobiDB-lite"/>
    </source>
</evidence>
<dbReference type="InterPro" id="IPR001180">
    <property type="entry name" value="CNH_dom"/>
</dbReference>
<dbReference type="Proteomes" id="UP000824540">
    <property type="component" value="Unassembled WGS sequence"/>
</dbReference>
<evidence type="ECO:0000313" key="9">
    <source>
        <dbReference type="Proteomes" id="UP000824540"/>
    </source>
</evidence>
<sequence length="244" mass="26625">MAIKNKNQPGSLTGPKKKDTSKDRPRSTQKNGPASVAAGSGSGFGFVPGDFSSPSEPLAKWEMILLQQFLIQSSITPHAIVVLPKTDGMEVLLCYEDEGVYVNTYGRITKDVVLQWGEMPTSVGRSPCHATLLISPFSPAGPSRFCRREAPPTRTHARPPPSTPPPPPPQQTPPSPFYRDTDTDTAVSAVRCPGGLKEGEAAFSLIFLNTFSARISKFPSQRKRQREKSSFMSSKQLLWQSNPI</sequence>
<feature type="region of interest" description="Disordered" evidence="6">
    <location>
        <begin position="143"/>
        <end position="182"/>
    </location>
</feature>
<name>A0A8T2NR85_9TELE</name>
<dbReference type="AlphaFoldDB" id="A0A8T2NR85"/>
<feature type="region of interest" description="Disordered" evidence="6">
    <location>
        <begin position="1"/>
        <end position="41"/>
    </location>
</feature>
<dbReference type="PANTHER" id="PTHR47096:SF1">
    <property type="entry name" value="MISSHAPEN LIKE KINASE 1"/>
    <property type="match status" value="1"/>
</dbReference>
<evidence type="ECO:0000259" key="7">
    <source>
        <dbReference type="Pfam" id="PF00780"/>
    </source>
</evidence>
<evidence type="ECO:0000256" key="5">
    <source>
        <dbReference type="ARBA" id="ARBA00022777"/>
    </source>
</evidence>
<keyword evidence="9" id="KW-1185">Reference proteome</keyword>
<feature type="compositionally biased region" description="Polar residues" evidence="6">
    <location>
        <begin position="230"/>
        <end position="244"/>
    </location>
</feature>
<gene>
    <name evidence="8" type="ORF">JZ751_021988</name>
</gene>
<reference evidence="8" key="1">
    <citation type="thesis" date="2021" institute="BYU ScholarsArchive" country="Provo, UT, USA">
        <title>Applications of and Algorithms for Genome Assembly and Genomic Analyses with an Emphasis on Marine Teleosts.</title>
        <authorList>
            <person name="Pickett B.D."/>
        </authorList>
    </citation>
    <scope>NUCLEOTIDE SEQUENCE</scope>
    <source>
        <strain evidence="8">HI-2016</strain>
    </source>
</reference>
<evidence type="ECO:0000256" key="2">
    <source>
        <dbReference type="ARBA" id="ARBA00012513"/>
    </source>
</evidence>
<feature type="domain" description="CNH" evidence="7">
    <location>
        <begin position="35"/>
        <end position="123"/>
    </location>
</feature>
<feature type="compositionally biased region" description="Polar residues" evidence="6">
    <location>
        <begin position="1"/>
        <end position="11"/>
    </location>
</feature>
<dbReference type="Pfam" id="PF00780">
    <property type="entry name" value="CNH"/>
    <property type="match status" value="1"/>
</dbReference>
<keyword evidence="3" id="KW-0723">Serine/threonine-protein kinase</keyword>
<dbReference type="GO" id="GO:0005829">
    <property type="term" value="C:cytosol"/>
    <property type="evidence" value="ECO:0007669"/>
    <property type="project" value="TreeGrafter"/>
</dbReference>
<evidence type="ECO:0000313" key="8">
    <source>
        <dbReference type="EMBL" id="KAG9340068.1"/>
    </source>
</evidence>
<dbReference type="PANTHER" id="PTHR47096">
    <property type="entry name" value="MISSHAPEN LIKE KINASE 1"/>
    <property type="match status" value="1"/>
</dbReference>
<feature type="region of interest" description="Disordered" evidence="6">
    <location>
        <begin position="219"/>
        <end position="244"/>
    </location>
</feature>
<protein>
    <recommendedName>
        <fullName evidence="2">non-specific serine/threonine protein kinase</fullName>
        <ecNumber evidence="2">2.7.11.1</ecNumber>
    </recommendedName>
</protein>
<feature type="compositionally biased region" description="Pro residues" evidence="6">
    <location>
        <begin position="158"/>
        <end position="176"/>
    </location>
</feature>
<accession>A0A8T2NR85</accession>